<evidence type="ECO:0000256" key="12">
    <source>
        <dbReference type="PIRSR" id="PIRSR001492-3"/>
    </source>
</evidence>
<comment type="caution">
    <text evidence="9">Lacks conserved residue(s) required for the propagation of feature annotation.</text>
</comment>
<dbReference type="SUPFAM" id="SSF64158">
    <property type="entry name" value="2,3-Bisphosphoglycerate-independent phosphoglycerate mutase, substrate-binding domain"/>
    <property type="match status" value="1"/>
</dbReference>
<keyword evidence="7 9" id="KW-0464">Manganese</keyword>
<dbReference type="HAMAP" id="MF_01038">
    <property type="entry name" value="GpmI"/>
    <property type="match status" value="1"/>
</dbReference>
<reference evidence="15 16" key="1">
    <citation type="journal article" date="2016" name="Nat. Commun.">
        <title>Thousands of microbial genomes shed light on interconnected biogeochemical processes in an aquifer system.</title>
        <authorList>
            <person name="Anantharaman K."/>
            <person name="Brown C.T."/>
            <person name="Hug L.A."/>
            <person name="Sharon I."/>
            <person name="Castelle C.J."/>
            <person name="Probst A.J."/>
            <person name="Thomas B.C."/>
            <person name="Singh A."/>
            <person name="Wilkins M.J."/>
            <person name="Karaoz U."/>
            <person name="Brodie E.L."/>
            <person name="Williams K.H."/>
            <person name="Hubbard S.S."/>
            <person name="Banfield J.F."/>
        </authorList>
    </citation>
    <scope>NUCLEOTIDE SEQUENCE [LARGE SCALE GENOMIC DNA]</scope>
</reference>
<dbReference type="FunFam" id="3.40.1450.10:FF:000002">
    <property type="entry name" value="2,3-bisphosphoglycerate-independent phosphoglycerate mutase"/>
    <property type="match status" value="1"/>
</dbReference>
<comment type="cofactor">
    <cofactor evidence="9">
        <name>Mn(2+)</name>
        <dbReference type="ChEBI" id="CHEBI:29035"/>
    </cofactor>
    <text evidence="9">Binds 2 manganese ions per subunit.</text>
</comment>
<evidence type="ECO:0000313" key="15">
    <source>
        <dbReference type="EMBL" id="OGF74815.1"/>
    </source>
</evidence>
<protein>
    <recommendedName>
        <fullName evidence="9 10">2,3-bisphosphoglycerate-independent phosphoglycerate mutase</fullName>
        <shortName evidence="9">BPG-independent PGAM</shortName>
        <shortName evidence="9">Phosphoglyceromutase</shortName>
        <shortName evidence="9">iPGM</shortName>
        <ecNumber evidence="9 10">5.4.2.12</ecNumber>
    </recommendedName>
</protein>
<feature type="domain" description="Metalloenzyme" evidence="13">
    <location>
        <begin position="10"/>
        <end position="511"/>
    </location>
</feature>
<feature type="binding site" evidence="9 12">
    <location>
        <position position="443"/>
    </location>
    <ligand>
        <name>Mn(2+)</name>
        <dbReference type="ChEBI" id="CHEBI:29035"/>
        <label>2</label>
    </ligand>
</feature>
<organism evidence="15 16">
    <name type="scientific">Candidatus Giovannonibacteria bacterium RIFCSPHIGHO2_02_FULL_46_20</name>
    <dbReference type="NCBI Taxonomy" id="1798338"/>
    <lineage>
        <taxon>Bacteria</taxon>
        <taxon>Candidatus Giovannoniibacteriota</taxon>
    </lineage>
</organism>
<feature type="binding site" evidence="9 12">
    <location>
        <position position="18"/>
    </location>
    <ligand>
        <name>Mn(2+)</name>
        <dbReference type="ChEBI" id="CHEBI:29035"/>
        <label>2</label>
    </ligand>
</feature>
<evidence type="ECO:0000256" key="4">
    <source>
        <dbReference type="ARBA" id="ARBA00008819"/>
    </source>
</evidence>
<evidence type="ECO:0000256" key="3">
    <source>
        <dbReference type="ARBA" id="ARBA00004798"/>
    </source>
</evidence>
<feature type="binding site" evidence="9">
    <location>
        <position position="192"/>
    </location>
    <ligand>
        <name>substrate</name>
    </ligand>
</feature>
<feature type="binding site" evidence="9">
    <location>
        <position position="337"/>
    </location>
    <ligand>
        <name>substrate</name>
    </ligand>
</feature>
<comment type="catalytic activity">
    <reaction evidence="1 9">
        <text>(2R)-2-phosphoglycerate = (2R)-3-phosphoglycerate</text>
        <dbReference type="Rhea" id="RHEA:15901"/>
        <dbReference type="ChEBI" id="CHEBI:58272"/>
        <dbReference type="ChEBI" id="CHEBI:58289"/>
        <dbReference type="EC" id="5.4.2.12"/>
    </reaction>
</comment>
<dbReference type="PANTHER" id="PTHR31637">
    <property type="entry name" value="2,3-BISPHOSPHOGLYCERATE-INDEPENDENT PHOSPHOGLYCERATE MUTASE"/>
    <property type="match status" value="1"/>
</dbReference>
<comment type="similarity">
    <text evidence="4 9">Belongs to the BPG-independent phosphoglycerate mutase family.</text>
</comment>
<dbReference type="EMBL" id="MFHQ01000003">
    <property type="protein sequence ID" value="OGF74815.1"/>
    <property type="molecule type" value="Genomic_DNA"/>
</dbReference>
<comment type="caution">
    <text evidence="15">The sequence shown here is derived from an EMBL/GenBank/DDBJ whole genome shotgun (WGS) entry which is preliminary data.</text>
</comment>
<feature type="binding site" evidence="9 12">
    <location>
        <position position="406"/>
    </location>
    <ligand>
        <name>Mn(2+)</name>
        <dbReference type="ChEBI" id="CHEBI:29035"/>
        <label>1</label>
    </ligand>
</feature>
<evidence type="ECO:0000256" key="1">
    <source>
        <dbReference type="ARBA" id="ARBA00000370"/>
    </source>
</evidence>
<dbReference type="UniPathway" id="UPA00109">
    <property type="reaction ID" value="UER00186"/>
</dbReference>
<dbReference type="STRING" id="1798338.A3J56_02540"/>
<sequence length="527" mass="58998">MQSEQEKRPKPVVLVILDGFGVNLDSPYSTWHEAKMPTLESLAQNFPFTTLQASGIAVGLPWGQEGNSEVGHLTMGAGRALYHHLPRIISSIEDGGFFANPAFCKARDHVRTHNGALHLLGLFSSGSVHAYADHLYALLEFAKQNDMPRVYLHLFTDGKDAPPKEAVLFIAQLQQRLSAKYPFARIASIMGRFYAMDRDNNWDRILPAYRCLTENAGAVFENPIEYIKASYQSDVRDSTIPPARLNREEGRVRAGDALIFYNFREDSERELVSAFALREFSEFPIAALSDLLIVTMTEYDKRFAAEVAFPPLDIHWPLGRVISEAGMTQLHVAETEKYAHVTYFFNGGNEQPFLKEDRILIHSPHTAYFDQMPEMASAEVMAAVLENIQKYDFILVNFANADMVGHTGNLQATTRAIEILDAAIGKIVARTLERGGIVVITADHGNAEEKIYATSGEKRTKHTTNPVPFFVVGEQFRRTAPLSSEEIKQRYHQTKGVITDVATTILALMRLRQPSEMTGINLLPKII</sequence>
<dbReference type="InterPro" id="IPR036646">
    <property type="entry name" value="PGAM_B_sf"/>
</dbReference>
<gene>
    <name evidence="9" type="primary">gpmI</name>
    <name evidence="15" type="ORF">A3J56_02540</name>
</gene>
<evidence type="ECO:0000259" key="14">
    <source>
        <dbReference type="Pfam" id="PF06415"/>
    </source>
</evidence>
<comment type="subunit">
    <text evidence="9">Monomer.</text>
</comment>
<dbReference type="GO" id="GO:0006096">
    <property type="term" value="P:glycolytic process"/>
    <property type="evidence" value="ECO:0007669"/>
    <property type="project" value="UniProtKB-UniRule"/>
</dbReference>
<evidence type="ECO:0000256" key="9">
    <source>
        <dbReference type="HAMAP-Rule" id="MF_01038"/>
    </source>
</evidence>
<evidence type="ECO:0000313" key="16">
    <source>
        <dbReference type="Proteomes" id="UP000178406"/>
    </source>
</evidence>
<dbReference type="Gene3D" id="3.40.720.10">
    <property type="entry name" value="Alkaline Phosphatase, subunit A"/>
    <property type="match status" value="1"/>
</dbReference>
<feature type="binding site" evidence="9 12">
    <location>
        <position position="68"/>
    </location>
    <ligand>
        <name>Mn(2+)</name>
        <dbReference type="ChEBI" id="CHEBI:29035"/>
        <label>2</label>
    </ligand>
</feature>
<evidence type="ECO:0000256" key="5">
    <source>
        <dbReference type="ARBA" id="ARBA00022723"/>
    </source>
</evidence>
<evidence type="ECO:0000259" key="13">
    <source>
        <dbReference type="Pfam" id="PF01676"/>
    </source>
</evidence>
<accession>A0A1F5WGS4</accession>
<feature type="binding site" evidence="9 12">
    <location>
        <position position="402"/>
    </location>
    <ligand>
        <name>Mn(2+)</name>
        <dbReference type="ChEBI" id="CHEBI:29035"/>
        <label>1</label>
    </ligand>
</feature>
<evidence type="ECO:0000256" key="6">
    <source>
        <dbReference type="ARBA" id="ARBA00023152"/>
    </source>
</evidence>
<dbReference type="GO" id="GO:0030145">
    <property type="term" value="F:manganese ion binding"/>
    <property type="evidence" value="ECO:0007669"/>
    <property type="project" value="UniProtKB-UniRule"/>
</dbReference>
<dbReference type="AlphaFoldDB" id="A0A1F5WGS4"/>
<dbReference type="GO" id="GO:0005829">
    <property type="term" value="C:cytosol"/>
    <property type="evidence" value="ECO:0007669"/>
    <property type="project" value="TreeGrafter"/>
</dbReference>
<dbReference type="Gene3D" id="3.40.1450.10">
    <property type="entry name" value="BPG-independent phosphoglycerate mutase, domain B"/>
    <property type="match status" value="1"/>
</dbReference>
<dbReference type="PANTHER" id="PTHR31637:SF0">
    <property type="entry name" value="2,3-BISPHOSPHOGLYCERATE-INDEPENDENT PHOSPHOGLYCERATE MUTASE"/>
    <property type="match status" value="1"/>
</dbReference>
<feature type="binding site" evidence="9 12">
    <location>
        <position position="462"/>
    </location>
    <ligand>
        <name>Mn(2+)</name>
        <dbReference type="ChEBI" id="CHEBI:29035"/>
        <label>1</label>
    </ligand>
</feature>
<dbReference type="Pfam" id="PF01676">
    <property type="entry name" value="Metalloenzyme"/>
    <property type="match status" value="1"/>
</dbReference>
<dbReference type="GO" id="GO:0006007">
    <property type="term" value="P:glucose catabolic process"/>
    <property type="evidence" value="ECO:0007669"/>
    <property type="project" value="InterPro"/>
</dbReference>
<comment type="pathway">
    <text evidence="3 9">Carbohydrate degradation; glycolysis; pyruvate from D-glyceraldehyde 3-phosphate: step 3/5.</text>
</comment>
<name>A0A1F5WGS4_9BACT</name>
<keyword evidence="8 9" id="KW-0413">Isomerase</keyword>
<feature type="domain" description="BPG-independent PGAM N-terminal" evidence="14">
    <location>
        <begin position="90"/>
        <end position="301"/>
    </location>
</feature>
<dbReference type="InterPro" id="IPR005995">
    <property type="entry name" value="Pgm_bpd_ind"/>
</dbReference>
<proteinExistence type="inferred from homology"/>
<evidence type="ECO:0000256" key="7">
    <source>
        <dbReference type="ARBA" id="ARBA00023211"/>
    </source>
</evidence>
<feature type="active site" description="Phosphoserine intermediate" evidence="9 11">
    <location>
        <position position="68"/>
    </location>
</feature>
<dbReference type="CDD" id="cd16010">
    <property type="entry name" value="iPGM"/>
    <property type="match status" value="1"/>
</dbReference>
<dbReference type="SUPFAM" id="SSF53649">
    <property type="entry name" value="Alkaline phosphatase-like"/>
    <property type="match status" value="1"/>
</dbReference>
<dbReference type="InterPro" id="IPR011258">
    <property type="entry name" value="BPG-indep_PGM_N"/>
</dbReference>
<feature type="binding site" evidence="9">
    <location>
        <position position="129"/>
    </location>
    <ligand>
        <name>substrate</name>
    </ligand>
</feature>
<dbReference type="InterPro" id="IPR006124">
    <property type="entry name" value="Metalloenzyme"/>
</dbReference>
<keyword evidence="5 9" id="KW-0479">Metal-binding</keyword>
<dbReference type="GO" id="GO:0004619">
    <property type="term" value="F:phosphoglycerate mutase activity"/>
    <property type="evidence" value="ECO:0007669"/>
    <property type="project" value="UniProtKB-UniRule"/>
</dbReference>
<dbReference type="InterPro" id="IPR017850">
    <property type="entry name" value="Alkaline_phosphatase_core_sf"/>
</dbReference>
<feature type="binding site" evidence="9">
    <location>
        <position position="198"/>
    </location>
    <ligand>
        <name>substrate</name>
    </ligand>
</feature>
<dbReference type="EC" id="5.4.2.12" evidence="9 10"/>
<dbReference type="Pfam" id="PF06415">
    <property type="entry name" value="iPGM_N"/>
    <property type="match status" value="1"/>
</dbReference>
<comment type="function">
    <text evidence="2 9">Catalyzes the interconversion of 2-phosphoglycerate and 3-phosphoglycerate.</text>
</comment>
<evidence type="ECO:0000256" key="8">
    <source>
        <dbReference type="ARBA" id="ARBA00023235"/>
    </source>
</evidence>
<keyword evidence="6 9" id="KW-0324">Glycolysis</keyword>
<evidence type="ECO:0000256" key="11">
    <source>
        <dbReference type="PIRSR" id="PIRSR001492-1"/>
    </source>
</evidence>
<dbReference type="PIRSF" id="PIRSF001492">
    <property type="entry name" value="IPGAM"/>
    <property type="match status" value="1"/>
</dbReference>
<evidence type="ECO:0000256" key="2">
    <source>
        <dbReference type="ARBA" id="ARBA00002315"/>
    </source>
</evidence>
<dbReference type="NCBIfam" id="TIGR01307">
    <property type="entry name" value="pgm_bpd_ind"/>
    <property type="match status" value="1"/>
</dbReference>
<feature type="binding site" evidence="9 12">
    <location>
        <position position="444"/>
    </location>
    <ligand>
        <name>Mn(2+)</name>
        <dbReference type="ChEBI" id="CHEBI:29035"/>
        <label>2</label>
    </ligand>
</feature>
<dbReference type="Proteomes" id="UP000178406">
    <property type="component" value="Unassembled WGS sequence"/>
</dbReference>
<evidence type="ECO:0000256" key="10">
    <source>
        <dbReference type="NCBIfam" id="TIGR01307"/>
    </source>
</evidence>